<dbReference type="GO" id="GO:0016810">
    <property type="term" value="F:hydrolase activity, acting on carbon-nitrogen (but not peptide) bonds"/>
    <property type="evidence" value="ECO:0007669"/>
    <property type="project" value="InterPro"/>
</dbReference>
<keyword evidence="3" id="KW-1185">Reference proteome</keyword>
<dbReference type="AlphaFoldDB" id="A0A1H9AP14"/>
<evidence type="ECO:0000259" key="1">
    <source>
        <dbReference type="Pfam" id="PF01522"/>
    </source>
</evidence>
<evidence type="ECO:0000313" key="3">
    <source>
        <dbReference type="Proteomes" id="UP000199114"/>
    </source>
</evidence>
<sequence>MVGSLSQNAQTELASAQDERSIRFTYDTYEDLLVQLRSQGYEFASYGGGVEDGDVLLRHDVDWSPRRAARMAQIEADNDVSATYFFLLSSPFYNALYGETREAIERIRSLGHDVGLHFSSHQYWSSEPADEDLVAEVAREREILASVVGEPIDTVSFHIPPDWVLKRSYDGFVSTYEERFFTSIAYRGDSNQRWRRSPPFDDGFPERLQILVHPGLWAETDQTFAERLYRERDDRFGAISEFLNYQFIDDNVSRT</sequence>
<dbReference type="RefSeq" id="WP_090612848.1">
    <property type="nucleotide sequence ID" value="NZ_FOFD01000001.1"/>
</dbReference>
<dbReference type="GO" id="GO:0005975">
    <property type="term" value="P:carbohydrate metabolic process"/>
    <property type="evidence" value="ECO:0007669"/>
    <property type="project" value="InterPro"/>
</dbReference>
<dbReference type="Proteomes" id="UP000199114">
    <property type="component" value="Unassembled WGS sequence"/>
</dbReference>
<dbReference type="STRING" id="1186196.SAMN04489841_0509"/>
<dbReference type="SUPFAM" id="SSF88713">
    <property type="entry name" value="Glycoside hydrolase/deacetylase"/>
    <property type="match status" value="1"/>
</dbReference>
<dbReference type="EMBL" id="FOFD01000001">
    <property type="protein sequence ID" value="SEP78552.1"/>
    <property type="molecule type" value="Genomic_DNA"/>
</dbReference>
<dbReference type="CDD" id="cd10585">
    <property type="entry name" value="CE4_SF"/>
    <property type="match status" value="1"/>
</dbReference>
<organism evidence="2 3">
    <name type="scientific">Natrinema salaciae</name>
    <dbReference type="NCBI Taxonomy" id="1186196"/>
    <lineage>
        <taxon>Archaea</taxon>
        <taxon>Methanobacteriati</taxon>
        <taxon>Methanobacteriota</taxon>
        <taxon>Stenosarchaea group</taxon>
        <taxon>Halobacteria</taxon>
        <taxon>Halobacteriales</taxon>
        <taxon>Natrialbaceae</taxon>
        <taxon>Natrinema</taxon>
    </lineage>
</organism>
<reference evidence="3" key="1">
    <citation type="submission" date="2016-10" db="EMBL/GenBank/DDBJ databases">
        <authorList>
            <person name="Varghese N."/>
            <person name="Submissions S."/>
        </authorList>
    </citation>
    <scope>NUCLEOTIDE SEQUENCE [LARGE SCALE GENOMIC DNA]</scope>
    <source>
        <strain evidence="3">DSM 25055</strain>
    </source>
</reference>
<dbReference type="OrthoDB" id="301436at2157"/>
<gene>
    <name evidence="2" type="ORF">SAMN04489841_0509</name>
</gene>
<accession>A0A1H9AP14</accession>
<dbReference type="Gene3D" id="3.20.20.370">
    <property type="entry name" value="Glycoside hydrolase/deacetylase"/>
    <property type="match status" value="1"/>
</dbReference>
<protein>
    <submittedName>
        <fullName evidence="2">Polysaccharide deacetylase</fullName>
    </submittedName>
</protein>
<name>A0A1H9AP14_9EURY</name>
<dbReference type="Pfam" id="PF01522">
    <property type="entry name" value="Polysacc_deac_1"/>
    <property type="match status" value="1"/>
</dbReference>
<proteinExistence type="predicted"/>
<dbReference type="InterPro" id="IPR011330">
    <property type="entry name" value="Glyco_hydro/deAcase_b/a-brl"/>
</dbReference>
<dbReference type="InterPro" id="IPR002509">
    <property type="entry name" value="NODB_dom"/>
</dbReference>
<feature type="domain" description="NodB homology" evidence="1">
    <location>
        <begin position="54"/>
        <end position="154"/>
    </location>
</feature>
<evidence type="ECO:0000313" key="2">
    <source>
        <dbReference type="EMBL" id="SEP78552.1"/>
    </source>
</evidence>